<organism evidence="2 3">
    <name type="scientific">Virgisporangium aurantiacum</name>
    <dbReference type="NCBI Taxonomy" id="175570"/>
    <lineage>
        <taxon>Bacteria</taxon>
        <taxon>Bacillati</taxon>
        <taxon>Actinomycetota</taxon>
        <taxon>Actinomycetes</taxon>
        <taxon>Micromonosporales</taxon>
        <taxon>Micromonosporaceae</taxon>
        <taxon>Virgisporangium</taxon>
    </lineage>
</organism>
<proteinExistence type="predicted"/>
<evidence type="ECO:0000313" key="3">
    <source>
        <dbReference type="Proteomes" id="UP000612585"/>
    </source>
</evidence>
<protein>
    <submittedName>
        <fullName evidence="2">Uncharacterized protein</fullName>
    </submittedName>
</protein>
<dbReference type="Proteomes" id="UP000612585">
    <property type="component" value="Unassembled WGS sequence"/>
</dbReference>
<dbReference type="EMBL" id="BOPG01000044">
    <property type="protein sequence ID" value="GIJ58926.1"/>
    <property type="molecule type" value="Genomic_DNA"/>
</dbReference>
<accession>A0A8J3ZC42</accession>
<reference evidence="2" key="1">
    <citation type="submission" date="2021-01" db="EMBL/GenBank/DDBJ databases">
        <title>Whole genome shotgun sequence of Virgisporangium aurantiacum NBRC 16421.</title>
        <authorList>
            <person name="Komaki H."/>
            <person name="Tamura T."/>
        </authorList>
    </citation>
    <scope>NUCLEOTIDE SEQUENCE</scope>
    <source>
        <strain evidence="2">NBRC 16421</strain>
    </source>
</reference>
<dbReference type="RefSeq" id="WP_204000433.1">
    <property type="nucleotide sequence ID" value="NZ_BOPG01000044.1"/>
</dbReference>
<feature type="transmembrane region" description="Helical" evidence="1">
    <location>
        <begin position="105"/>
        <end position="125"/>
    </location>
</feature>
<feature type="transmembrane region" description="Helical" evidence="1">
    <location>
        <begin position="6"/>
        <end position="26"/>
    </location>
</feature>
<keyword evidence="3" id="KW-1185">Reference proteome</keyword>
<keyword evidence="1" id="KW-0812">Transmembrane</keyword>
<evidence type="ECO:0000256" key="1">
    <source>
        <dbReference type="SAM" id="Phobius"/>
    </source>
</evidence>
<dbReference type="AlphaFoldDB" id="A0A8J3ZC42"/>
<gene>
    <name evidence="2" type="ORF">Vau01_064420</name>
</gene>
<keyword evidence="1" id="KW-1133">Transmembrane helix</keyword>
<comment type="caution">
    <text evidence="2">The sequence shown here is derived from an EMBL/GenBank/DDBJ whole genome shotgun (WGS) entry which is preliminary data.</text>
</comment>
<name>A0A8J3ZC42_9ACTN</name>
<sequence length="126" mass="13734">MTPAILEMLGSIIPIVSGLLGVGAFAKARRDAEKRVEHQLVSASNIADEVEEQSDIAAELVSVDEADSQDLADRLIKSNRVVLDELIELKGELAQRQRKNQREQLLFCVSGALLSVPIGVLVNHYS</sequence>
<keyword evidence="1" id="KW-0472">Membrane</keyword>
<evidence type="ECO:0000313" key="2">
    <source>
        <dbReference type="EMBL" id="GIJ58926.1"/>
    </source>
</evidence>